<dbReference type="InterPro" id="IPR036396">
    <property type="entry name" value="Cyt_P450_sf"/>
</dbReference>
<keyword evidence="4 8" id="KW-0479">Metal-binding</keyword>
<dbReference type="Proteomes" id="UP000837857">
    <property type="component" value="Chromosome 15"/>
</dbReference>
<keyword evidence="7 8" id="KW-0503">Monooxygenase</keyword>
<keyword evidence="6 8" id="KW-0408">Iron</keyword>
<evidence type="ECO:0000256" key="7">
    <source>
        <dbReference type="ARBA" id="ARBA00023033"/>
    </source>
</evidence>
<dbReference type="Pfam" id="PF00067">
    <property type="entry name" value="p450"/>
    <property type="match status" value="1"/>
</dbReference>
<feature type="non-terminal residue" evidence="9">
    <location>
        <position position="478"/>
    </location>
</feature>
<dbReference type="Gene3D" id="1.10.630.10">
    <property type="entry name" value="Cytochrome P450"/>
    <property type="match status" value="1"/>
</dbReference>
<dbReference type="PANTHER" id="PTHR24291">
    <property type="entry name" value="CYTOCHROME P450 FAMILY 4"/>
    <property type="match status" value="1"/>
</dbReference>
<protein>
    <recommendedName>
        <fullName evidence="11">Cytochrome P450</fullName>
    </recommendedName>
</protein>
<dbReference type="InterPro" id="IPR050196">
    <property type="entry name" value="Cytochrome_P450_Monoox"/>
</dbReference>
<evidence type="ECO:0000256" key="8">
    <source>
        <dbReference type="RuleBase" id="RU000461"/>
    </source>
</evidence>
<dbReference type="InterPro" id="IPR017972">
    <property type="entry name" value="Cyt_P450_CS"/>
</dbReference>
<dbReference type="EMBL" id="OW152827">
    <property type="protein sequence ID" value="CAH2043088.1"/>
    <property type="molecule type" value="Genomic_DNA"/>
</dbReference>
<sequence length="478" mass="54029">MITRRERGMLAHLPSWTVLPLIGNALKFIGKRNDLSKYYNEVSEIIEETKLPFVIWLGNIYGVVLSDPEEVRAVSTNNLDKSYIYDFTHIVFGEGLVTARGAIWKNNIKKLGSAFKSSAVDAFQVVFNEQSRGLIKSLETEVGGGPFELQHKYLTNVTLRAVSQSALGISGDGDIIDEKFTHAFVRVMELILDRTMNIWLHSEAVYRLTPAYKESEKCAGIVCNITEKVLRQRINQKEDKINVDNGNQDSDVSMKSFLDLLLEMRETDSSLTEEQIKYELTTILLAGQETAAAALNFILLTLGCKPDVQGKLYREIRNVFGDTRRPVSKEDLGRLIYCEAVINETLRLYPPVPAILRYADHDVQLKSCTIPKGTTCVFNIWGSGRSKHIWGPDALLYKPERWLDPSTASKYASALLTFSTGRRACIGRRYAVNLIKTILVHCLTEYEFISEADKMTLQMDVFLRPKSGNLLQIRRRSA</sequence>
<evidence type="ECO:0000256" key="5">
    <source>
        <dbReference type="ARBA" id="ARBA00023002"/>
    </source>
</evidence>
<evidence type="ECO:0000256" key="3">
    <source>
        <dbReference type="ARBA" id="ARBA00022617"/>
    </source>
</evidence>
<evidence type="ECO:0008006" key="11">
    <source>
        <dbReference type="Google" id="ProtNLM"/>
    </source>
</evidence>
<evidence type="ECO:0000256" key="1">
    <source>
        <dbReference type="ARBA" id="ARBA00001971"/>
    </source>
</evidence>
<gene>
    <name evidence="9" type="ORF">IPOD504_LOCUS4142</name>
</gene>
<accession>A0ABN8HXD2</accession>
<keyword evidence="10" id="KW-1185">Reference proteome</keyword>
<evidence type="ECO:0000256" key="6">
    <source>
        <dbReference type="ARBA" id="ARBA00023004"/>
    </source>
</evidence>
<keyword evidence="3 8" id="KW-0349">Heme</keyword>
<dbReference type="InterPro" id="IPR002401">
    <property type="entry name" value="Cyt_P450_E_grp-I"/>
</dbReference>
<name>A0ABN8HXD2_9NEOP</name>
<dbReference type="PROSITE" id="PS00086">
    <property type="entry name" value="CYTOCHROME_P450"/>
    <property type="match status" value="1"/>
</dbReference>
<evidence type="ECO:0000313" key="10">
    <source>
        <dbReference type="Proteomes" id="UP000837857"/>
    </source>
</evidence>
<dbReference type="PANTHER" id="PTHR24291:SF161">
    <property type="entry name" value="CYTOCHROME P450 315A1, MITOCHONDRIAL"/>
    <property type="match status" value="1"/>
</dbReference>
<proteinExistence type="inferred from homology"/>
<keyword evidence="5 8" id="KW-0560">Oxidoreductase</keyword>
<dbReference type="PRINTS" id="PR00385">
    <property type="entry name" value="P450"/>
</dbReference>
<evidence type="ECO:0000256" key="2">
    <source>
        <dbReference type="ARBA" id="ARBA00010617"/>
    </source>
</evidence>
<comment type="cofactor">
    <cofactor evidence="1">
        <name>heme</name>
        <dbReference type="ChEBI" id="CHEBI:30413"/>
    </cofactor>
</comment>
<evidence type="ECO:0000313" key="9">
    <source>
        <dbReference type="EMBL" id="CAH2043088.1"/>
    </source>
</evidence>
<dbReference type="PRINTS" id="PR00463">
    <property type="entry name" value="EP450I"/>
</dbReference>
<organism evidence="9 10">
    <name type="scientific">Iphiclides podalirius</name>
    <name type="common">scarce swallowtail</name>
    <dbReference type="NCBI Taxonomy" id="110791"/>
    <lineage>
        <taxon>Eukaryota</taxon>
        <taxon>Metazoa</taxon>
        <taxon>Ecdysozoa</taxon>
        <taxon>Arthropoda</taxon>
        <taxon>Hexapoda</taxon>
        <taxon>Insecta</taxon>
        <taxon>Pterygota</taxon>
        <taxon>Neoptera</taxon>
        <taxon>Endopterygota</taxon>
        <taxon>Lepidoptera</taxon>
        <taxon>Glossata</taxon>
        <taxon>Ditrysia</taxon>
        <taxon>Papilionoidea</taxon>
        <taxon>Papilionidae</taxon>
        <taxon>Papilioninae</taxon>
        <taxon>Iphiclides</taxon>
    </lineage>
</organism>
<dbReference type="InterPro" id="IPR001128">
    <property type="entry name" value="Cyt_P450"/>
</dbReference>
<reference evidence="9" key="1">
    <citation type="submission" date="2022-03" db="EMBL/GenBank/DDBJ databases">
        <authorList>
            <person name="Martin H S."/>
        </authorList>
    </citation>
    <scope>NUCLEOTIDE SEQUENCE</scope>
</reference>
<evidence type="ECO:0000256" key="4">
    <source>
        <dbReference type="ARBA" id="ARBA00022723"/>
    </source>
</evidence>
<comment type="similarity">
    <text evidence="2 8">Belongs to the cytochrome P450 family.</text>
</comment>
<dbReference type="SUPFAM" id="SSF48264">
    <property type="entry name" value="Cytochrome P450"/>
    <property type="match status" value="1"/>
</dbReference>